<reference evidence="1" key="1">
    <citation type="submission" date="2016-04" db="UniProtKB">
        <authorList>
            <consortium name="WormBaseParasite"/>
        </authorList>
    </citation>
    <scope>IDENTIFICATION</scope>
</reference>
<accession>A0A158QLM2</accession>
<organism evidence="1">
    <name type="scientific">Haemonchus placei</name>
    <name type="common">Barber's pole worm</name>
    <dbReference type="NCBI Taxonomy" id="6290"/>
    <lineage>
        <taxon>Eukaryota</taxon>
        <taxon>Metazoa</taxon>
        <taxon>Ecdysozoa</taxon>
        <taxon>Nematoda</taxon>
        <taxon>Chromadorea</taxon>
        <taxon>Rhabditida</taxon>
        <taxon>Rhabditina</taxon>
        <taxon>Rhabditomorpha</taxon>
        <taxon>Strongyloidea</taxon>
        <taxon>Trichostrongylidae</taxon>
        <taxon>Haemonchus</taxon>
    </lineage>
</organism>
<name>A0A158QLM2_HAEPC</name>
<proteinExistence type="predicted"/>
<dbReference type="WBParaSite" id="HPLM_0000673701-mRNA-1">
    <property type="protein sequence ID" value="HPLM_0000673701-mRNA-1"/>
    <property type="gene ID" value="HPLM_0000673701"/>
</dbReference>
<sequence length="75" mass="8237">LVLGSRRGTSIFDFFAAMAISRSPIAGTEFTVIASAVRRIGTRRAINAVRIRLVERISIKGHIIIISRVILSMNV</sequence>
<dbReference type="AlphaFoldDB" id="A0A158QLM2"/>
<protein>
    <submittedName>
        <fullName evidence="1">ACT domain-containing protein</fullName>
    </submittedName>
</protein>
<evidence type="ECO:0000313" key="1">
    <source>
        <dbReference type="WBParaSite" id="HPLM_0000673701-mRNA-1"/>
    </source>
</evidence>